<protein>
    <submittedName>
        <fullName evidence="2">Uncharacterized protein LOC113789528</fullName>
    </submittedName>
</protein>
<dbReference type="Proteomes" id="UP000515146">
    <property type="component" value="Unplaced"/>
</dbReference>
<name>A0A6P6XPU1_DERPT</name>
<accession>A0A6P6XPU1</accession>
<evidence type="ECO:0000313" key="1">
    <source>
        <dbReference type="Proteomes" id="UP000515146"/>
    </source>
</evidence>
<gene>
    <name evidence="2" type="primary">LOC113789528</name>
</gene>
<proteinExistence type="predicted"/>
<dbReference type="InParanoid" id="A0A6P6XPU1"/>
<dbReference type="AlphaFoldDB" id="A0A6P6XPU1"/>
<dbReference type="KEGG" id="dpte:113789528"/>
<dbReference type="RefSeq" id="XP_027194881.1">
    <property type="nucleotide sequence ID" value="XM_027339080.1"/>
</dbReference>
<reference evidence="2" key="1">
    <citation type="submission" date="2025-08" db="UniProtKB">
        <authorList>
            <consortium name="RefSeq"/>
        </authorList>
    </citation>
    <scope>IDENTIFICATION</scope>
    <source>
        <strain evidence="2">Airmid</strain>
    </source>
</reference>
<evidence type="ECO:0000313" key="2">
    <source>
        <dbReference type="RefSeq" id="XP_027194881.1"/>
    </source>
</evidence>
<organism evidence="1 2">
    <name type="scientific">Dermatophagoides pteronyssinus</name>
    <name type="common">European house dust mite</name>
    <dbReference type="NCBI Taxonomy" id="6956"/>
    <lineage>
        <taxon>Eukaryota</taxon>
        <taxon>Metazoa</taxon>
        <taxon>Ecdysozoa</taxon>
        <taxon>Arthropoda</taxon>
        <taxon>Chelicerata</taxon>
        <taxon>Arachnida</taxon>
        <taxon>Acari</taxon>
        <taxon>Acariformes</taxon>
        <taxon>Sarcoptiformes</taxon>
        <taxon>Astigmata</taxon>
        <taxon>Psoroptidia</taxon>
        <taxon>Analgoidea</taxon>
        <taxon>Pyroglyphidae</taxon>
        <taxon>Dermatophagoidinae</taxon>
        <taxon>Dermatophagoides</taxon>
    </lineage>
</organism>
<sequence>MDQQSSSSIENPIERELKNLILKAKKLIQNNADDDLPKDFDWIKQNIDSTEKLLKQIESIQQKNVSIIDTKLFNESRDCCEQLKNWSKLLLEHRKRIQNDDQKQMVQQLDQFSQQNTSFNITRKYFFNK</sequence>
<dbReference type="OrthoDB" id="10574464at2759"/>
<keyword evidence="1" id="KW-1185">Reference proteome</keyword>